<accession>A0AA48M570</accession>
<dbReference type="AlphaFoldDB" id="A0AA48M570"/>
<dbReference type="EMBL" id="OY288114">
    <property type="protein sequence ID" value="CAJ0854564.1"/>
    <property type="molecule type" value="Genomic_DNA"/>
</dbReference>
<reference evidence="2" key="1">
    <citation type="submission" date="2023-07" db="EMBL/GenBank/DDBJ databases">
        <authorList>
            <person name="Pelsma A.J. K."/>
        </authorList>
    </citation>
    <scope>NUCLEOTIDE SEQUENCE</scope>
</reference>
<organism evidence="2">
    <name type="scientific">freshwater sediment metagenome</name>
    <dbReference type="NCBI Taxonomy" id="556182"/>
    <lineage>
        <taxon>unclassified sequences</taxon>
        <taxon>metagenomes</taxon>
        <taxon>ecological metagenomes</taxon>
    </lineage>
</organism>
<protein>
    <submittedName>
        <fullName evidence="2">Uncharacterized protein</fullName>
    </submittedName>
</protein>
<dbReference type="EMBL" id="OY288114">
    <property type="protein sequence ID" value="CAJ0876593.1"/>
    <property type="molecule type" value="Genomic_DNA"/>
</dbReference>
<evidence type="ECO:0000313" key="1">
    <source>
        <dbReference type="EMBL" id="CAJ0854564.1"/>
    </source>
</evidence>
<gene>
    <name evidence="1" type="ORF">AMST5_00752</name>
    <name evidence="2" type="ORF">AMST5_02800</name>
</gene>
<proteinExistence type="predicted"/>
<name>A0AA48M570_9ZZZZ</name>
<sequence length="72" mass="7734">MTPTEQTQIAVTLAAVADACVSALDPSGFSLRQVCRSLRDGLHIAEHHSAANTDAAQIVRQFVETIEDRIEG</sequence>
<evidence type="ECO:0000313" key="2">
    <source>
        <dbReference type="EMBL" id="CAJ0876593.1"/>
    </source>
</evidence>